<dbReference type="Proteomes" id="UP000094526">
    <property type="component" value="Unassembled WGS sequence"/>
</dbReference>
<evidence type="ECO:0000256" key="3">
    <source>
        <dbReference type="SAM" id="MobiDB-lite"/>
    </source>
</evidence>
<dbReference type="PANTHER" id="PTHR43283">
    <property type="entry name" value="BETA-LACTAMASE-RELATED"/>
    <property type="match status" value="1"/>
</dbReference>
<dbReference type="EMBL" id="LGRB01000010">
    <property type="protein sequence ID" value="OCT49483.1"/>
    <property type="molecule type" value="Genomic_DNA"/>
</dbReference>
<evidence type="ECO:0000313" key="6">
    <source>
        <dbReference type="Proteomes" id="UP000094526"/>
    </source>
</evidence>
<gene>
    <name evidence="5" type="ORF">CLCR_07164</name>
</gene>
<dbReference type="GO" id="GO:0016787">
    <property type="term" value="F:hydrolase activity"/>
    <property type="evidence" value="ECO:0007669"/>
    <property type="project" value="UniProtKB-KW"/>
</dbReference>
<dbReference type="InterPro" id="IPR001466">
    <property type="entry name" value="Beta-lactam-related"/>
</dbReference>
<feature type="compositionally biased region" description="Polar residues" evidence="3">
    <location>
        <begin position="238"/>
        <end position="247"/>
    </location>
</feature>
<dbReference type="VEuPathDB" id="FungiDB:CLCR_07164"/>
<dbReference type="InterPro" id="IPR012338">
    <property type="entry name" value="Beta-lactam/transpept-like"/>
</dbReference>
<keyword evidence="6" id="KW-1185">Reference proteome</keyword>
<dbReference type="Gene3D" id="3.40.710.10">
    <property type="entry name" value="DD-peptidase/beta-lactamase superfamily"/>
    <property type="match status" value="1"/>
</dbReference>
<dbReference type="VEuPathDB" id="FungiDB:G647_09748"/>
<comment type="similarity">
    <text evidence="1">Belongs to the class-A beta-lactamase family.</text>
</comment>
<keyword evidence="2" id="KW-0378">Hydrolase</keyword>
<dbReference type="InterPro" id="IPR050789">
    <property type="entry name" value="Diverse_Enzym_Activities"/>
</dbReference>
<sequence length="400" mass="43804">MAWDEEFESATKPGPGRRIVGAVVIAADASGLFANSRLVQQPTDTQVGNIVHHDAKGFTSVDPETAKPMSEDTTFWIASCTKLLTTICALQNVEQGKLVLDDDVSEILPEWKSPDILTGWDHGQPQFRKATKKITLRQLLTHSSGMGYDFLSPELAKWREWRGEAVRPGGGEITKQYFAPLLYEPGENWAYSVSIDWAGKMVERVNGGISLGEYMKQNIFDPLGMTSTGFRPERNENISRNLCPTTKRTPEGNLVPTDPYAIQNPKDDLGGGGLYSAAPDYVRVLISLLRNDGKLLRPETVKSMFTPQLSDDSHLRATVGEPLAGPMFRAGVNSAAWNFGLGGILNMEDVDGVCKKGTLTWGGLPNLFWIIPPGDAESMALAVAYRKISLQKALHKAKVA</sequence>
<dbReference type="PANTHER" id="PTHR43283:SF17">
    <property type="entry name" value="(LOVD), PUTATIVE (AFU_ORTHOLOGUE AFUA_5G00920)-RELATED"/>
    <property type="match status" value="1"/>
</dbReference>
<evidence type="ECO:0000256" key="1">
    <source>
        <dbReference type="ARBA" id="ARBA00009009"/>
    </source>
</evidence>
<evidence type="ECO:0000259" key="4">
    <source>
        <dbReference type="Pfam" id="PF00144"/>
    </source>
</evidence>
<dbReference type="Pfam" id="PF00144">
    <property type="entry name" value="Beta-lactamase"/>
    <property type="match status" value="1"/>
</dbReference>
<name>A0A1C1CLW8_9EURO</name>
<reference evidence="6" key="1">
    <citation type="submission" date="2015-07" db="EMBL/GenBank/DDBJ databases">
        <authorList>
            <person name="Teixeira M.M."/>
            <person name="Souza R.C."/>
            <person name="Almeida L.G."/>
            <person name="Vicente V.A."/>
            <person name="de Hoog S."/>
            <person name="Bocca A.L."/>
            <person name="de Almeida S.R."/>
            <person name="Vasconcelos A.T."/>
            <person name="Felipe M.S."/>
        </authorList>
    </citation>
    <scope>NUCLEOTIDE SEQUENCE [LARGE SCALE GENOMIC DNA]</scope>
    <source>
        <strain evidence="6">KSF</strain>
    </source>
</reference>
<evidence type="ECO:0000256" key="2">
    <source>
        <dbReference type="ARBA" id="ARBA00022801"/>
    </source>
</evidence>
<dbReference type="STRING" id="86049.A0A1C1CLW8"/>
<dbReference type="OrthoDB" id="428260at2759"/>
<comment type="caution">
    <text evidence="5">The sequence shown here is derived from an EMBL/GenBank/DDBJ whole genome shotgun (WGS) entry which is preliminary data.</text>
</comment>
<evidence type="ECO:0000313" key="5">
    <source>
        <dbReference type="EMBL" id="OCT49483.1"/>
    </source>
</evidence>
<accession>A0A1C1CLW8</accession>
<dbReference type="SUPFAM" id="SSF56601">
    <property type="entry name" value="beta-lactamase/transpeptidase-like"/>
    <property type="match status" value="1"/>
</dbReference>
<feature type="region of interest" description="Disordered" evidence="3">
    <location>
        <begin position="226"/>
        <end position="259"/>
    </location>
</feature>
<feature type="domain" description="Beta-lactamase-related" evidence="4">
    <location>
        <begin position="48"/>
        <end position="373"/>
    </location>
</feature>
<dbReference type="AlphaFoldDB" id="A0A1C1CLW8"/>
<protein>
    <submittedName>
        <fullName evidence="5">Putative penicillin-binding protein</fullName>
    </submittedName>
</protein>
<organism evidence="5 6">
    <name type="scientific">Cladophialophora carrionii</name>
    <dbReference type="NCBI Taxonomy" id="86049"/>
    <lineage>
        <taxon>Eukaryota</taxon>
        <taxon>Fungi</taxon>
        <taxon>Dikarya</taxon>
        <taxon>Ascomycota</taxon>
        <taxon>Pezizomycotina</taxon>
        <taxon>Eurotiomycetes</taxon>
        <taxon>Chaetothyriomycetidae</taxon>
        <taxon>Chaetothyriales</taxon>
        <taxon>Herpotrichiellaceae</taxon>
        <taxon>Cladophialophora</taxon>
    </lineage>
</organism>
<proteinExistence type="inferred from homology"/>